<gene>
    <name evidence="11" type="primary">sms-1</name>
    <name evidence="11" type="ORF">Tcan_13278</name>
</gene>
<dbReference type="GO" id="GO:0033188">
    <property type="term" value="F:sphingomyelin synthase activity"/>
    <property type="evidence" value="ECO:0007669"/>
    <property type="project" value="TreeGrafter"/>
</dbReference>
<keyword evidence="12" id="KW-1185">Reference proteome</keyword>
<evidence type="ECO:0000256" key="6">
    <source>
        <dbReference type="ARBA" id="ARBA00022989"/>
    </source>
</evidence>
<evidence type="ECO:0000256" key="7">
    <source>
        <dbReference type="ARBA" id="ARBA00023098"/>
    </source>
</evidence>
<evidence type="ECO:0000313" key="11">
    <source>
        <dbReference type="EMBL" id="KHN85483.1"/>
    </source>
</evidence>
<evidence type="ECO:0000259" key="10">
    <source>
        <dbReference type="Pfam" id="PF14360"/>
    </source>
</evidence>
<dbReference type="PANTHER" id="PTHR21290">
    <property type="entry name" value="SPHINGOMYELIN SYNTHETASE"/>
    <property type="match status" value="1"/>
</dbReference>
<dbReference type="GO" id="GO:0000139">
    <property type="term" value="C:Golgi membrane"/>
    <property type="evidence" value="ECO:0007669"/>
    <property type="project" value="TreeGrafter"/>
</dbReference>
<evidence type="ECO:0000313" key="12">
    <source>
        <dbReference type="Proteomes" id="UP000031036"/>
    </source>
</evidence>
<organism evidence="11 12">
    <name type="scientific">Toxocara canis</name>
    <name type="common">Canine roundworm</name>
    <dbReference type="NCBI Taxonomy" id="6265"/>
    <lineage>
        <taxon>Eukaryota</taxon>
        <taxon>Metazoa</taxon>
        <taxon>Ecdysozoa</taxon>
        <taxon>Nematoda</taxon>
        <taxon>Chromadorea</taxon>
        <taxon>Rhabditida</taxon>
        <taxon>Spirurina</taxon>
        <taxon>Ascaridomorpha</taxon>
        <taxon>Ascaridoidea</taxon>
        <taxon>Toxocaridae</taxon>
        <taxon>Toxocara</taxon>
    </lineage>
</organism>
<dbReference type="OMA" id="TTRIFWW"/>
<dbReference type="AlphaFoldDB" id="A0A0B2VUW8"/>
<evidence type="ECO:0000256" key="4">
    <source>
        <dbReference type="ARBA" id="ARBA00022692"/>
    </source>
</evidence>
<comment type="caution">
    <text evidence="11">The sequence shown here is derived from an EMBL/GenBank/DDBJ whole genome shotgun (WGS) entry which is preliminary data.</text>
</comment>
<feature type="transmembrane region" description="Helical" evidence="9">
    <location>
        <begin position="79"/>
        <end position="100"/>
    </location>
</feature>
<dbReference type="GO" id="GO:0046513">
    <property type="term" value="P:ceramide biosynthetic process"/>
    <property type="evidence" value="ECO:0007669"/>
    <property type="project" value="TreeGrafter"/>
</dbReference>
<feature type="transmembrane region" description="Helical" evidence="9">
    <location>
        <begin position="156"/>
        <end position="174"/>
    </location>
</feature>
<evidence type="ECO:0000256" key="3">
    <source>
        <dbReference type="ARBA" id="ARBA00022679"/>
    </source>
</evidence>
<keyword evidence="8 9" id="KW-0472">Membrane</keyword>
<keyword evidence="7" id="KW-0443">Lipid metabolism</keyword>
<feature type="domain" description="Sphingomyelin synthase-like" evidence="10">
    <location>
        <begin position="221"/>
        <end position="286"/>
    </location>
</feature>
<dbReference type="InterPro" id="IPR045221">
    <property type="entry name" value="Sphingomyelin_synth-like"/>
</dbReference>
<keyword evidence="6 9" id="KW-1133">Transmembrane helix</keyword>
<dbReference type="OrthoDB" id="422827at2759"/>
<dbReference type="GO" id="GO:0005789">
    <property type="term" value="C:endoplasmic reticulum membrane"/>
    <property type="evidence" value="ECO:0007669"/>
    <property type="project" value="TreeGrafter"/>
</dbReference>
<dbReference type="STRING" id="6265.A0A0B2VUW8"/>
<dbReference type="GO" id="GO:0006686">
    <property type="term" value="P:sphingomyelin biosynthetic process"/>
    <property type="evidence" value="ECO:0007669"/>
    <property type="project" value="TreeGrafter"/>
</dbReference>
<protein>
    <submittedName>
        <fullName evidence="11">Phosphatidylcholine:ceramide cholinephosphotransferase 1</fullName>
    </submittedName>
</protein>
<dbReference type="PANTHER" id="PTHR21290:SF27">
    <property type="entry name" value="PHOSPHATIDYLCHOLINE:CERAMIDE CHOLINEPHOSPHOTRANSFERASE 1"/>
    <property type="match status" value="1"/>
</dbReference>
<dbReference type="GO" id="GO:0005886">
    <property type="term" value="C:plasma membrane"/>
    <property type="evidence" value="ECO:0007669"/>
    <property type="project" value="TreeGrafter"/>
</dbReference>
<reference evidence="11 12" key="1">
    <citation type="submission" date="2014-11" db="EMBL/GenBank/DDBJ databases">
        <title>Genetic blueprint of the zoonotic pathogen Toxocara canis.</title>
        <authorList>
            <person name="Zhu X.-Q."/>
            <person name="Korhonen P.K."/>
            <person name="Cai H."/>
            <person name="Young N.D."/>
            <person name="Nejsum P."/>
            <person name="von Samson-Himmelstjerna G."/>
            <person name="Boag P.R."/>
            <person name="Tan P."/>
            <person name="Li Q."/>
            <person name="Min J."/>
            <person name="Yang Y."/>
            <person name="Wang X."/>
            <person name="Fang X."/>
            <person name="Hall R.S."/>
            <person name="Hofmann A."/>
            <person name="Sternberg P.W."/>
            <person name="Jex A.R."/>
            <person name="Gasser R.B."/>
        </authorList>
    </citation>
    <scope>NUCLEOTIDE SEQUENCE [LARGE SCALE GENOMIC DNA]</scope>
    <source>
        <strain evidence="11">PN_DK_2014</strain>
    </source>
</reference>
<sequence>MLKDQLELPTSTVRRICSSSNSSEDSSEDCFGDEGRVPLLHGTTPSVHNCVKIDLTQTDAIIKTAISVHDKYPKEYGKAALAVGMLMVAAVCNDLVLSLIHEKVPQQPPLPDVVFQYTSYTPWALVLSEYLMLGSFAVMSVLTLMHRHRWIILRRIAFIGALLYFGRCITMFVTQVPVADPNYYCAPRLTGDDLNLRNIILRALRTVTGIGLKINGKHVLCGDYIYSGHTVVLVTSCLFIREYSPRRWKPLHFLSLMVSAAGVILLLISRGHYSIDVIISYWISTRDSGSHHNHLSKLYWFPLFKYMECNVHKPVPRKFDWPFPIMTWRSRASLPPCKSNTL</sequence>
<comment type="subcellular location">
    <subcellularLocation>
        <location evidence="1">Membrane</location>
        <topology evidence="1">Multi-pass membrane protein</topology>
    </subcellularLocation>
</comment>
<evidence type="ECO:0000256" key="8">
    <source>
        <dbReference type="ARBA" id="ARBA00023136"/>
    </source>
</evidence>
<dbReference type="InterPro" id="IPR025749">
    <property type="entry name" value="Sphingomyelin_synth-like_dom"/>
</dbReference>
<evidence type="ECO:0000256" key="5">
    <source>
        <dbReference type="ARBA" id="ARBA00022919"/>
    </source>
</evidence>
<dbReference type="Proteomes" id="UP000031036">
    <property type="component" value="Unassembled WGS sequence"/>
</dbReference>
<evidence type="ECO:0000256" key="2">
    <source>
        <dbReference type="ARBA" id="ARBA00005441"/>
    </source>
</evidence>
<dbReference type="EMBL" id="JPKZ01000761">
    <property type="protein sequence ID" value="KHN85483.1"/>
    <property type="molecule type" value="Genomic_DNA"/>
</dbReference>
<evidence type="ECO:0000256" key="9">
    <source>
        <dbReference type="SAM" id="Phobius"/>
    </source>
</evidence>
<dbReference type="Pfam" id="PF14360">
    <property type="entry name" value="PAP2_C"/>
    <property type="match status" value="1"/>
</dbReference>
<evidence type="ECO:0000256" key="1">
    <source>
        <dbReference type="ARBA" id="ARBA00004141"/>
    </source>
</evidence>
<name>A0A0B2VUW8_TOXCA</name>
<feature type="transmembrane region" description="Helical" evidence="9">
    <location>
        <begin position="253"/>
        <end position="273"/>
    </location>
</feature>
<accession>A0A0B2VUW8</accession>
<feature type="transmembrane region" description="Helical" evidence="9">
    <location>
        <begin position="120"/>
        <end position="144"/>
    </location>
</feature>
<keyword evidence="4 9" id="KW-0812">Transmembrane</keyword>
<dbReference type="GO" id="GO:0047493">
    <property type="term" value="F:ceramide cholinephosphotransferase activity"/>
    <property type="evidence" value="ECO:0007669"/>
    <property type="project" value="TreeGrafter"/>
</dbReference>
<keyword evidence="5" id="KW-0746">Sphingolipid metabolism</keyword>
<keyword evidence="3 11" id="KW-0808">Transferase</keyword>
<comment type="similarity">
    <text evidence="2">Belongs to the sphingomyelin synthase family.</text>
</comment>
<proteinExistence type="inferred from homology"/>